<reference evidence="1" key="1">
    <citation type="submission" date="2021-05" db="EMBL/GenBank/DDBJ databases">
        <authorList>
            <person name="Alioto T."/>
            <person name="Alioto T."/>
            <person name="Gomez Garrido J."/>
        </authorList>
    </citation>
    <scope>NUCLEOTIDE SEQUENCE</scope>
</reference>
<protein>
    <submittedName>
        <fullName evidence="1">Uncharacterized protein</fullName>
    </submittedName>
</protein>
<accession>A0A8D8ZJF5</accession>
<proteinExistence type="predicted"/>
<evidence type="ECO:0000313" key="1">
    <source>
        <dbReference type="EMBL" id="CAG6748000.1"/>
    </source>
</evidence>
<dbReference type="AlphaFoldDB" id="A0A8D8ZJF5"/>
<dbReference type="EMBL" id="HBUF01516667">
    <property type="protein sequence ID" value="CAG6748000.1"/>
    <property type="molecule type" value="Transcribed_RNA"/>
</dbReference>
<name>A0A8D8ZJF5_9HEMI</name>
<sequence>MGLFRGWCLKVCFSLKIKLESLLKSNAKHQKTLSFCTKFVCDKKCVLLLYFRTLQGSTYIFSKSFLFSVFENFFTINQGIDFSVRFQIYFYTIHETPPKV</sequence>
<organism evidence="1">
    <name type="scientific">Cacopsylla melanoneura</name>
    <dbReference type="NCBI Taxonomy" id="428564"/>
    <lineage>
        <taxon>Eukaryota</taxon>
        <taxon>Metazoa</taxon>
        <taxon>Ecdysozoa</taxon>
        <taxon>Arthropoda</taxon>
        <taxon>Hexapoda</taxon>
        <taxon>Insecta</taxon>
        <taxon>Pterygota</taxon>
        <taxon>Neoptera</taxon>
        <taxon>Paraneoptera</taxon>
        <taxon>Hemiptera</taxon>
        <taxon>Sternorrhyncha</taxon>
        <taxon>Psylloidea</taxon>
        <taxon>Psyllidae</taxon>
        <taxon>Psyllinae</taxon>
        <taxon>Cacopsylla</taxon>
    </lineage>
</organism>